<dbReference type="RefSeq" id="WP_121009360.1">
    <property type="nucleotide sequence ID" value="NZ_RBXO01000001.1"/>
</dbReference>
<dbReference type="OrthoDB" id="3252468at2"/>
<dbReference type="Pfam" id="PF08386">
    <property type="entry name" value="Abhydrolase_4"/>
    <property type="match status" value="1"/>
</dbReference>
<dbReference type="InterPro" id="IPR029058">
    <property type="entry name" value="AB_hydrolase_fold"/>
</dbReference>
<dbReference type="Proteomes" id="UP000282084">
    <property type="component" value="Unassembled WGS sequence"/>
</dbReference>
<protein>
    <submittedName>
        <fullName evidence="7">Alpha/beta hydrolase family protein</fullName>
    </submittedName>
</protein>
<evidence type="ECO:0000256" key="4">
    <source>
        <dbReference type="SAM" id="SignalP"/>
    </source>
</evidence>
<sequence>MTRLTTAATALAAAAGLLGGAGAAAAAPVDAEGARGGLSRYYHQRLDWTACDHEELDAAGARCANVTVPVDYAKPGGRTMTVVISRLESTDRQQRRGIMLSNPGGPAAPGLAMPLDIRQKLSPEVRARFDLIGMDPRGVGRSSPLDCGWKVGPALRSAGFDRAGFDRVVAFQQDLARQCVEREGDRLKHVNTRATAHDLDVVRGALGERKAGYMSWSYGTYLGAVYTQMFPHRVDRVVLDSAVNPRRYGYPMFQDMGPASEAAVDEWAAWTARRDAQYHLGTTAAQVRATVEGLVKRAAEQPIRVGDKLVDEHLVPMVPFAGMMGPERWDATATNIRTLVDLADGKPVTPGPALLGLLGALDGPNPDPDGDSVSGVLCGDTRAPRDIEHYWREIERNRASQPLFGALVNSITPCAFWPDPKEEPTVVANRTPALIVQATGDARTTYQHGLDLHKAMKGSRMVTLEDVPVHAVFGSSYSNACTDAAVNKYFETGRLPKSDITCREDEK</sequence>
<name>A0A495W8W7_9PSEU</name>
<reference evidence="7 8" key="1">
    <citation type="submission" date="2018-10" db="EMBL/GenBank/DDBJ databases">
        <title>Sequencing the genomes of 1000 actinobacteria strains.</title>
        <authorList>
            <person name="Klenk H.-P."/>
        </authorList>
    </citation>
    <scope>NUCLEOTIDE SEQUENCE [LARGE SCALE GENOMIC DNA]</scope>
    <source>
        <strain evidence="7 8">DSM 43800</strain>
    </source>
</reference>
<evidence type="ECO:0000256" key="1">
    <source>
        <dbReference type="ARBA" id="ARBA00010088"/>
    </source>
</evidence>
<accession>A0A495W8W7</accession>
<dbReference type="AlphaFoldDB" id="A0A495W8W7"/>
<dbReference type="PANTHER" id="PTHR43248:SF29">
    <property type="entry name" value="TRIPEPTIDYL AMINOPEPTIDASE"/>
    <property type="match status" value="1"/>
</dbReference>
<feature type="domain" description="Peptidase S33 tripeptidyl aminopeptidase-like C-terminal" evidence="6">
    <location>
        <begin position="403"/>
        <end position="502"/>
    </location>
</feature>
<dbReference type="PANTHER" id="PTHR43248">
    <property type="entry name" value="2-SUCCINYL-6-HYDROXY-2,4-CYCLOHEXADIENE-1-CARBOXYLATE SYNTHASE"/>
    <property type="match status" value="1"/>
</dbReference>
<dbReference type="InterPro" id="IPR013595">
    <property type="entry name" value="Pept_S33_TAP-like_C"/>
</dbReference>
<organism evidence="7 8">
    <name type="scientific">Saccharothrix australiensis</name>
    <dbReference type="NCBI Taxonomy" id="2072"/>
    <lineage>
        <taxon>Bacteria</taxon>
        <taxon>Bacillati</taxon>
        <taxon>Actinomycetota</taxon>
        <taxon>Actinomycetes</taxon>
        <taxon>Pseudonocardiales</taxon>
        <taxon>Pseudonocardiaceae</taxon>
        <taxon>Saccharothrix</taxon>
    </lineage>
</organism>
<dbReference type="EMBL" id="RBXO01000001">
    <property type="protein sequence ID" value="RKT57560.1"/>
    <property type="molecule type" value="Genomic_DNA"/>
</dbReference>
<evidence type="ECO:0000259" key="6">
    <source>
        <dbReference type="Pfam" id="PF08386"/>
    </source>
</evidence>
<feature type="signal peptide" evidence="4">
    <location>
        <begin position="1"/>
        <end position="26"/>
    </location>
</feature>
<evidence type="ECO:0000256" key="2">
    <source>
        <dbReference type="ARBA" id="ARBA00022729"/>
    </source>
</evidence>
<keyword evidence="8" id="KW-1185">Reference proteome</keyword>
<dbReference type="InterPro" id="IPR000073">
    <property type="entry name" value="AB_hydrolase_1"/>
</dbReference>
<gene>
    <name evidence="7" type="ORF">C8E97_6282</name>
</gene>
<proteinExistence type="inferred from homology"/>
<evidence type="ECO:0000313" key="8">
    <source>
        <dbReference type="Proteomes" id="UP000282084"/>
    </source>
</evidence>
<feature type="domain" description="AB hydrolase-1" evidence="5">
    <location>
        <begin position="110"/>
        <end position="290"/>
    </location>
</feature>
<dbReference type="Pfam" id="PF00561">
    <property type="entry name" value="Abhydrolase_1"/>
    <property type="match status" value="1"/>
</dbReference>
<comment type="caution">
    <text evidence="7">The sequence shown here is derived from an EMBL/GenBank/DDBJ whole genome shotgun (WGS) entry which is preliminary data.</text>
</comment>
<keyword evidence="3 7" id="KW-0378">Hydrolase</keyword>
<dbReference type="SUPFAM" id="SSF53474">
    <property type="entry name" value="alpha/beta-Hydrolases"/>
    <property type="match status" value="1"/>
</dbReference>
<evidence type="ECO:0000313" key="7">
    <source>
        <dbReference type="EMBL" id="RKT57560.1"/>
    </source>
</evidence>
<keyword evidence="2 4" id="KW-0732">Signal</keyword>
<feature type="chain" id="PRO_5019782327" evidence="4">
    <location>
        <begin position="27"/>
        <end position="507"/>
    </location>
</feature>
<dbReference type="Gene3D" id="3.40.50.1820">
    <property type="entry name" value="alpha/beta hydrolase"/>
    <property type="match status" value="1"/>
</dbReference>
<dbReference type="GO" id="GO:0016787">
    <property type="term" value="F:hydrolase activity"/>
    <property type="evidence" value="ECO:0007669"/>
    <property type="project" value="UniProtKB-KW"/>
</dbReference>
<evidence type="ECO:0000259" key="5">
    <source>
        <dbReference type="Pfam" id="PF00561"/>
    </source>
</evidence>
<dbReference type="InterPro" id="IPR051601">
    <property type="entry name" value="Serine_prot/Carboxylest_S33"/>
</dbReference>
<comment type="similarity">
    <text evidence="1">Belongs to the peptidase S33 family.</text>
</comment>
<evidence type="ECO:0000256" key="3">
    <source>
        <dbReference type="ARBA" id="ARBA00022801"/>
    </source>
</evidence>